<feature type="compositionally biased region" description="Basic and acidic residues" evidence="1">
    <location>
        <begin position="58"/>
        <end position="69"/>
    </location>
</feature>
<gene>
    <name evidence="3" type="ORF">VNO80_26374</name>
</gene>
<keyword evidence="4" id="KW-1185">Reference proteome</keyword>
<evidence type="ECO:0000256" key="1">
    <source>
        <dbReference type="SAM" id="MobiDB-lite"/>
    </source>
</evidence>
<dbReference type="Proteomes" id="UP001374584">
    <property type="component" value="Unassembled WGS sequence"/>
</dbReference>
<evidence type="ECO:0000256" key="2">
    <source>
        <dbReference type="SAM" id="SignalP"/>
    </source>
</evidence>
<comment type="caution">
    <text evidence="3">The sequence shown here is derived from an EMBL/GenBank/DDBJ whole genome shotgun (WGS) entry which is preliminary data.</text>
</comment>
<evidence type="ECO:0000313" key="3">
    <source>
        <dbReference type="EMBL" id="KAK7334614.1"/>
    </source>
</evidence>
<evidence type="ECO:0008006" key="5">
    <source>
        <dbReference type="Google" id="ProtNLM"/>
    </source>
</evidence>
<protein>
    <recommendedName>
        <fullName evidence="5">Secreted protein</fullName>
    </recommendedName>
</protein>
<feature type="chain" id="PRO_5042996053" description="Secreted protein" evidence="2">
    <location>
        <begin position="16"/>
        <end position="116"/>
    </location>
</feature>
<sequence>MVWLVGIKLLHLANAHSMGKVGDGLVTPLTANNSDQGTQACLTCAKIYEKIKSGKDQAITRKRTSEPHKKSQTTLDMDEKSSGCCCSCNSTGAWILLSSVQSMDELAKAWQKHRIM</sequence>
<organism evidence="3 4">
    <name type="scientific">Phaseolus coccineus</name>
    <name type="common">Scarlet runner bean</name>
    <name type="synonym">Phaseolus multiflorus</name>
    <dbReference type="NCBI Taxonomy" id="3886"/>
    <lineage>
        <taxon>Eukaryota</taxon>
        <taxon>Viridiplantae</taxon>
        <taxon>Streptophyta</taxon>
        <taxon>Embryophyta</taxon>
        <taxon>Tracheophyta</taxon>
        <taxon>Spermatophyta</taxon>
        <taxon>Magnoliopsida</taxon>
        <taxon>eudicotyledons</taxon>
        <taxon>Gunneridae</taxon>
        <taxon>Pentapetalae</taxon>
        <taxon>rosids</taxon>
        <taxon>fabids</taxon>
        <taxon>Fabales</taxon>
        <taxon>Fabaceae</taxon>
        <taxon>Papilionoideae</taxon>
        <taxon>50 kb inversion clade</taxon>
        <taxon>NPAAA clade</taxon>
        <taxon>indigoferoid/millettioid clade</taxon>
        <taxon>Phaseoleae</taxon>
        <taxon>Phaseolus</taxon>
    </lineage>
</organism>
<reference evidence="3 4" key="1">
    <citation type="submission" date="2024-01" db="EMBL/GenBank/DDBJ databases">
        <title>The genomes of 5 underutilized Papilionoideae crops provide insights into root nodulation and disease resistanc.</title>
        <authorList>
            <person name="Jiang F."/>
        </authorList>
    </citation>
    <scope>NUCLEOTIDE SEQUENCE [LARGE SCALE GENOMIC DNA]</scope>
    <source>
        <strain evidence="3">JINMINGXINNONG_FW02</strain>
        <tissue evidence="3">Leaves</tissue>
    </source>
</reference>
<keyword evidence="2" id="KW-0732">Signal</keyword>
<feature type="region of interest" description="Disordered" evidence="1">
    <location>
        <begin position="58"/>
        <end position="82"/>
    </location>
</feature>
<accession>A0AAN9LI26</accession>
<dbReference type="AlphaFoldDB" id="A0AAN9LI26"/>
<feature type="signal peptide" evidence="2">
    <location>
        <begin position="1"/>
        <end position="15"/>
    </location>
</feature>
<name>A0AAN9LI26_PHACN</name>
<evidence type="ECO:0000313" key="4">
    <source>
        <dbReference type="Proteomes" id="UP001374584"/>
    </source>
</evidence>
<dbReference type="EMBL" id="JAYMYR010000010">
    <property type="protein sequence ID" value="KAK7334614.1"/>
    <property type="molecule type" value="Genomic_DNA"/>
</dbReference>
<proteinExistence type="predicted"/>